<dbReference type="GO" id="GO:0050532">
    <property type="term" value="F:2-phosphosulfolactate phosphatase activity"/>
    <property type="evidence" value="ECO:0007669"/>
    <property type="project" value="UniProtKB-EC"/>
</dbReference>
<evidence type="ECO:0000256" key="3">
    <source>
        <dbReference type="ARBA" id="ARBA00012953"/>
    </source>
</evidence>
<gene>
    <name evidence="8" type="ORF">SAMN05421829_1224</name>
</gene>
<dbReference type="EC" id="3.1.3.71" evidence="3"/>
<dbReference type="SUPFAM" id="SSF142823">
    <property type="entry name" value="ComB-like"/>
    <property type="match status" value="1"/>
</dbReference>
<dbReference type="InterPro" id="IPR036702">
    <property type="entry name" value="ComB-like_sf"/>
</dbReference>
<sequence length="240" mass="25684">MANSILHIITRKEDLDTRRISAQVVLVVDTLFATTSIVTALAEGAEAVVPALDEREARSIAAGHGAPERLVLAGEYMAQTPPGFHSPTPLALTRHGLAGKTLIYATTNGTVALRLAAPAWRVFATCLRNAEATARHVVDTHEGRTVVIVCAGSSGRFNLEDFYTAGWLVRHLAARGMFTLTDAARVAAGYAGTHCAEVLQESWIAQHEGERWGSEVIFASEADSVALVARMTGDRVVRQA</sequence>
<dbReference type="RefSeq" id="WP_076604231.1">
    <property type="nucleotide sequence ID" value="NZ_FTMD01000022.1"/>
</dbReference>
<dbReference type="Gene3D" id="3.90.1560.10">
    <property type="entry name" value="ComB-like"/>
    <property type="match status" value="1"/>
</dbReference>
<evidence type="ECO:0000256" key="6">
    <source>
        <dbReference type="ARBA" id="ARBA00022842"/>
    </source>
</evidence>
<dbReference type="Proteomes" id="UP000186819">
    <property type="component" value="Unassembled WGS sequence"/>
</dbReference>
<comment type="similarity">
    <text evidence="2">Belongs to the ComB family.</text>
</comment>
<dbReference type="STRING" id="34027.SAMN05421829_1224"/>
<dbReference type="InterPro" id="IPR005238">
    <property type="entry name" value="ComB-like"/>
</dbReference>
<keyword evidence="9" id="KW-1185">Reference proteome</keyword>
<dbReference type="PANTHER" id="PTHR37311:SF1">
    <property type="entry name" value="2-PHOSPHOSULFOLACTATE PHOSPHATASE-RELATED"/>
    <property type="match status" value="1"/>
</dbReference>
<dbReference type="AlphaFoldDB" id="A0A1N7C598"/>
<accession>A0A1N7C598</accession>
<evidence type="ECO:0000256" key="4">
    <source>
        <dbReference type="ARBA" id="ARBA00021948"/>
    </source>
</evidence>
<evidence type="ECO:0000313" key="8">
    <source>
        <dbReference type="EMBL" id="SIR58760.1"/>
    </source>
</evidence>
<keyword evidence="6" id="KW-0460">Magnesium</keyword>
<evidence type="ECO:0000256" key="7">
    <source>
        <dbReference type="ARBA" id="ARBA00033711"/>
    </source>
</evidence>
<dbReference type="PANTHER" id="PTHR37311">
    <property type="entry name" value="2-PHOSPHOSULFOLACTATE PHOSPHATASE-RELATED"/>
    <property type="match status" value="1"/>
</dbReference>
<organism evidence="8 9">
    <name type="scientific">Aromatoleum tolulyticum</name>
    <dbReference type="NCBI Taxonomy" id="34027"/>
    <lineage>
        <taxon>Bacteria</taxon>
        <taxon>Pseudomonadati</taxon>
        <taxon>Pseudomonadota</taxon>
        <taxon>Betaproteobacteria</taxon>
        <taxon>Rhodocyclales</taxon>
        <taxon>Rhodocyclaceae</taxon>
        <taxon>Aromatoleum</taxon>
    </lineage>
</organism>
<keyword evidence="5" id="KW-0378">Hydrolase</keyword>
<comment type="cofactor">
    <cofactor evidence="1">
        <name>Mg(2+)</name>
        <dbReference type="ChEBI" id="CHEBI:18420"/>
    </cofactor>
</comment>
<dbReference type="EMBL" id="FTMD01000022">
    <property type="protein sequence ID" value="SIR58760.1"/>
    <property type="molecule type" value="Genomic_DNA"/>
</dbReference>
<protein>
    <recommendedName>
        <fullName evidence="4">Probable 2-phosphosulfolactate phosphatase</fullName>
        <ecNumber evidence="3">3.1.3.71</ecNumber>
    </recommendedName>
</protein>
<dbReference type="Pfam" id="PF04029">
    <property type="entry name" value="2-ph_phosp"/>
    <property type="match status" value="1"/>
</dbReference>
<evidence type="ECO:0000256" key="2">
    <source>
        <dbReference type="ARBA" id="ARBA00009997"/>
    </source>
</evidence>
<evidence type="ECO:0000256" key="1">
    <source>
        <dbReference type="ARBA" id="ARBA00001946"/>
    </source>
</evidence>
<evidence type="ECO:0000256" key="5">
    <source>
        <dbReference type="ARBA" id="ARBA00022801"/>
    </source>
</evidence>
<reference evidence="9" key="1">
    <citation type="submission" date="2017-01" db="EMBL/GenBank/DDBJ databases">
        <authorList>
            <person name="Varghese N."/>
            <person name="Submissions S."/>
        </authorList>
    </citation>
    <scope>NUCLEOTIDE SEQUENCE [LARGE SCALE GENOMIC DNA]</scope>
    <source>
        <strain evidence="9">ATCC 51758</strain>
    </source>
</reference>
<comment type="catalytic activity">
    <reaction evidence="7">
        <text>(2R)-O-phospho-3-sulfolactate + H2O = (2R)-3-sulfolactate + phosphate</text>
        <dbReference type="Rhea" id="RHEA:23416"/>
        <dbReference type="ChEBI" id="CHEBI:15377"/>
        <dbReference type="ChEBI" id="CHEBI:15597"/>
        <dbReference type="ChEBI" id="CHEBI:43474"/>
        <dbReference type="ChEBI" id="CHEBI:58738"/>
        <dbReference type="EC" id="3.1.3.71"/>
    </reaction>
</comment>
<evidence type="ECO:0000313" key="9">
    <source>
        <dbReference type="Proteomes" id="UP000186819"/>
    </source>
</evidence>
<proteinExistence type="inferred from homology"/>
<name>A0A1N7C598_9RHOO</name>
<dbReference type="GO" id="GO:0050545">
    <property type="term" value="F:sulfopyruvate decarboxylase activity"/>
    <property type="evidence" value="ECO:0007669"/>
    <property type="project" value="TreeGrafter"/>
</dbReference>
<dbReference type="GO" id="GO:0000287">
    <property type="term" value="F:magnesium ion binding"/>
    <property type="evidence" value="ECO:0007669"/>
    <property type="project" value="InterPro"/>
</dbReference>